<keyword evidence="3" id="KW-1185">Reference proteome</keyword>
<evidence type="ECO:0000256" key="1">
    <source>
        <dbReference type="SAM" id="Phobius"/>
    </source>
</evidence>
<feature type="transmembrane region" description="Helical" evidence="1">
    <location>
        <begin position="44"/>
        <end position="60"/>
    </location>
</feature>
<dbReference type="EMBL" id="PDEP01000007">
    <property type="protein sequence ID" value="PEN06699.1"/>
    <property type="molecule type" value="Genomic_DNA"/>
</dbReference>
<keyword evidence="1" id="KW-0472">Membrane</keyword>
<organism evidence="2 3">
    <name type="scientific">Longimonas halophila</name>
    <dbReference type="NCBI Taxonomy" id="1469170"/>
    <lineage>
        <taxon>Bacteria</taxon>
        <taxon>Pseudomonadati</taxon>
        <taxon>Rhodothermota</taxon>
        <taxon>Rhodothermia</taxon>
        <taxon>Rhodothermales</taxon>
        <taxon>Salisaetaceae</taxon>
        <taxon>Longimonas</taxon>
    </lineage>
</organism>
<comment type="caution">
    <text evidence="2">The sequence shown here is derived from an EMBL/GenBank/DDBJ whole genome shotgun (WGS) entry which is preliminary data.</text>
</comment>
<gene>
    <name evidence="2" type="ORF">CRI93_08645</name>
</gene>
<reference evidence="2 3" key="1">
    <citation type="submission" date="2017-10" db="EMBL/GenBank/DDBJ databases">
        <title>Draft genome of Longimonas halophila.</title>
        <authorList>
            <person name="Goh K.M."/>
            <person name="Shamsir M.S."/>
            <person name="Lim S.W."/>
        </authorList>
    </citation>
    <scope>NUCLEOTIDE SEQUENCE [LARGE SCALE GENOMIC DNA]</scope>
    <source>
        <strain evidence="2 3">KCTC 42399</strain>
    </source>
</reference>
<sequence>MQHTSHVAQLFVLLCQTVVQMCQIYGFTAHCTEDPEELDYKVEAVVFICGPYFYAFRFLIMQPIRTIGDKLASHFINESIAVQRYVVEEICQ</sequence>
<protein>
    <submittedName>
        <fullName evidence="2">Uncharacterized protein</fullName>
    </submittedName>
</protein>
<dbReference type="Proteomes" id="UP000221024">
    <property type="component" value="Unassembled WGS sequence"/>
</dbReference>
<evidence type="ECO:0000313" key="3">
    <source>
        <dbReference type="Proteomes" id="UP000221024"/>
    </source>
</evidence>
<name>A0A2H3NLH2_9BACT</name>
<keyword evidence="1" id="KW-1133">Transmembrane helix</keyword>
<keyword evidence="1" id="KW-0812">Transmembrane</keyword>
<evidence type="ECO:0000313" key="2">
    <source>
        <dbReference type="EMBL" id="PEN06699.1"/>
    </source>
</evidence>
<dbReference type="AlphaFoldDB" id="A0A2H3NLH2"/>
<accession>A0A2H3NLH2</accession>
<proteinExistence type="predicted"/>